<keyword evidence="1" id="KW-0175">Coiled coil</keyword>
<feature type="compositionally biased region" description="Polar residues" evidence="2">
    <location>
        <begin position="247"/>
        <end position="280"/>
    </location>
</feature>
<dbReference type="AlphaFoldDB" id="A0A433PA94"/>
<accession>A0A433PA94</accession>
<gene>
    <name evidence="3" type="ORF">BC938DRAFT_477362</name>
</gene>
<evidence type="ECO:0000256" key="1">
    <source>
        <dbReference type="SAM" id="Coils"/>
    </source>
</evidence>
<protein>
    <submittedName>
        <fullName evidence="3">Uncharacterized protein</fullName>
    </submittedName>
</protein>
<sequence length="280" mass="30545">MHLLSSHLETLFKQNESQRAVLAELFGLAGLRGASGSGAGAGKILDFYPPVPPSPAFSQSSQSTTIPNGAAAGAGAGPHRYVYDGERRISEDGGYREEKEGGKKEKEIIDIHNPSFDSPREGGKKDQQPPKNRGHIHASVTLTLSFAAHLLHTQKDAPSTRGYFVKYGKRLRMIVRFVTVLRVVCACKHRKPGNVPSFFHTINNQVQSVLRENELLKRENEAFRRELDRLRRAYTVPTTVVTTPSPNISSATLPNVGSAPTSTESNAQSTNSTSSISQLK</sequence>
<feature type="compositionally biased region" description="Basic and acidic residues" evidence="2">
    <location>
        <begin position="118"/>
        <end position="128"/>
    </location>
</feature>
<evidence type="ECO:0000256" key="2">
    <source>
        <dbReference type="SAM" id="MobiDB-lite"/>
    </source>
</evidence>
<comment type="caution">
    <text evidence="3">The sequence shown here is derived from an EMBL/GenBank/DDBJ whole genome shotgun (WGS) entry which is preliminary data.</text>
</comment>
<keyword evidence="4" id="KW-1185">Reference proteome</keyword>
<feature type="compositionally biased region" description="Basic and acidic residues" evidence="2">
    <location>
        <begin position="81"/>
        <end position="110"/>
    </location>
</feature>
<name>A0A433PA94_9FUNG</name>
<feature type="coiled-coil region" evidence="1">
    <location>
        <begin position="206"/>
        <end position="233"/>
    </location>
</feature>
<organism evidence="3 4">
    <name type="scientific">Jimgerdemannia flammicorona</name>
    <dbReference type="NCBI Taxonomy" id="994334"/>
    <lineage>
        <taxon>Eukaryota</taxon>
        <taxon>Fungi</taxon>
        <taxon>Fungi incertae sedis</taxon>
        <taxon>Mucoromycota</taxon>
        <taxon>Mucoromycotina</taxon>
        <taxon>Endogonomycetes</taxon>
        <taxon>Endogonales</taxon>
        <taxon>Endogonaceae</taxon>
        <taxon>Jimgerdemannia</taxon>
    </lineage>
</organism>
<dbReference type="Proteomes" id="UP000274822">
    <property type="component" value="Unassembled WGS sequence"/>
</dbReference>
<evidence type="ECO:0000313" key="3">
    <source>
        <dbReference type="EMBL" id="RUS14450.1"/>
    </source>
</evidence>
<dbReference type="EMBL" id="RBNJ01027325">
    <property type="protein sequence ID" value="RUS14450.1"/>
    <property type="molecule type" value="Genomic_DNA"/>
</dbReference>
<feature type="compositionally biased region" description="Low complexity" evidence="2">
    <location>
        <begin position="56"/>
        <end position="73"/>
    </location>
</feature>
<reference evidence="3 4" key="1">
    <citation type="journal article" date="2018" name="New Phytol.">
        <title>Phylogenomics of Endogonaceae and evolution of mycorrhizas within Mucoromycota.</title>
        <authorList>
            <person name="Chang Y."/>
            <person name="Desiro A."/>
            <person name="Na H."/>
            <person name="Sandor L."/>
            <person name="Lipzen A."/>
            <person name="Clum A."/>
            <person name="Barry K."/>
            <person name="Grigoriev I.V."/>
            <person name="Martin F.M."/>
            <person name="Stajich J.E."/>
            <person name="Smith M.E."/>
            <person name="Bonito G."/>
            <person name="Spatafora J.W."/>
        </authorList>
    </citation>
    <scope>NUCLEOTIDE SEQUENCE [LARGE SCALE GENOMIC DNA]</scope>
    <source>
        <strain evidence="3 4">AD002</strain>
    </source>
</reference>
<proteinExistence type="predicted"/>
<evidence type="ECO:0000313" key="4">
    <source>
        <dbReference type="Proteomes" id="UP000274822"/>
    </source>
</evidence>
<feature type="region of interest" description="Disordered" evidence="2">
    <location>
        <begin position="241"/>
        <end position="280"/>
    </location>
</feature>
<feature type="region of interest" description="Disordered" evidence="2">
    <location>
        <begin position="54"/>
        <end position="134"/>
    </location>
</feature>